<name>A0A1I8FXH4_9PLAT</name>
<dbReference type="Proteomes" id="UP000095280">
    <property type="component" value="Unplaced"/>
</dbReference>
<sequence>MKPQAQVISPTGSCSKRGPRLWTLCDSMWRKCSIETPKFRAWTIGPPSCPLALSSSWPQQREFSGNTFGRMSSCHCK</sequence>
<evidence type="ECO:0000313" key="1">
    <source>
        <dbReference type="Proteomes" id="UP000095280"/>
    </source>
</evidence>
<dbReference type="AlphaFoldDB" id="A0A1I8FXH4"/>
<evidence type="ECO:0000313" key="2">
    <source>
        <dbReference type="WBParaSite" id="maker-uti_cns_0000216-snap-gene-2.7-mRNA-1"/>
    </source>
</evidence>
<organism evidence="1 2">
    <name type="scientific">Macrostomum lignano</name>
    <dbReference type="NCBI Taxonomy" id="282301"/>
    <lineage>
        <taxon>Eukaryota</taxon>
        <taxon>Metazoa</taxon>
        <taxon>Spiralia</taxon>
        <taxon>Lophotrochozoa</taxon>
        <taxon>Platyhelminthes</taxon>
        <taxon>Rhabditophora</taxon>
        <taxon>Macrostomorpha</taxon>
        <taxon>Macrostomida</taxon>
        <taxon>Macrostomidae</taxon>
        <taxon>Macrostomum</taxon>
    </lineage>
</organism>
<dbReference type="WBParaSite" id="maker-uti_cns_0000216-snap-gene-2.7-mRNA-1">
    <property type="protein sequence ID" value="maker-uti_cns_0000216-snap-gene-2.7-mRNA-1"/>
    <property type="gene ID" value="maker-uti_cns_0000216-snap-gene-2.7"/>
</dbReference>
<keyword evidence="1" id="KW-1185">Reference proteome</keyword>
<proteinExistence type="predicted"/>
<protein>
    <submittedName>
        <fullName evidence="2">Alternative protein</fullName>
    </submittedName>
</protein>
<reference evidence="2" key="1">
    <citation type="submission" date="2016-11" db="UniProtKB">
        <authorList>
            <consortium name="WormBaseParasite"/>
        </authorList>
    </citation>
    <scope>IDENTIFICATION</scope>
</reference>
<accession>A0A1I8FXH4</accession>